<name>A0AAI9TAV8_PENTH</name>
<dbReference type="GO" id="GO:0016491">
    <property type="term" value="F:oxidoreductase activity"/>
    <property type="evidence" value="ECO:0007669"/>
    <property type="project" value="UniProtKB-KW"/>
</dbReference>
<accession>A0AAI9TAV8</accession>
<comment type="caution">
    <text evidence="3">The sequence shown here is derived from an EMBL/GenBank/DDBJ whole genome shotgun (WGS) entry which is preliminary data.</text>
</comment>
<evidence type="ECO:0000313" key="4">
    <source>
        <dbReference type="Proteomes" id="UP001227192"/>
    </source>
</evidence>
<dbReference type="EMBL" id="LACB01000422">
    <property type="protein sequence ID" value="KAJ9483516.1"/>
    <property type="molecule type" value="Genomic_DNA"/>
</dbReference>
<reference evidence="3" key="2">
    <citation type="journal article" date="2016" name="Fungal Biol.">
        <title>Ochratoxin A production by Penicillium thymicola.</title>
        <authorList>
            <person name="Nguyen H.D.T."/>
            <person name="McMullin D.R."/>
            <person name="Ponomareva E."/>
            <person name="Riley R."/>
            <person name="Pomraning K.R."/>
            <person name="Baker S.E."/>
            <person name="Seifert K.A."/>
        </authorList>
    </citation>
    <scope>NUCLEOTIDE SEQUENCE</scope>
    <source>
        <strain evidence="3">DAOM 180753</strain>
    </source>
</reference>
<sequence>MLYDLKADPRLSLSPYSLKIPNTTNMVSLETVQNSNSAIKEYGPNMVAVFVGGTSGIGESTARAFVKYAVSPRVYLIGRSEARASQIIEDLRALNPDGQISFIKGDVSRLQEVDQTCKEIQAKEDKINLLVLSAGILSTKGRDETDEGLDKKFSLHYYSRMRFLYNLLPQLTNAAQGAASGQRSLSSVLSVLDARGNAPLVMNDLSLKDNYSLRNCANHAITMTSLSMEELASSHPSISFVHAYPGIVNTSLMRDNGFLIKTALSALFLLFSPLTIGLEESGERHIYAGTNPGFAPRGSKGGNDTATGSDGVQGSGSYLVGSDSATVSNQKVLEGYRADGTRASVWKHTLDIFKGIRGA</sequence>
<proteinExistence type="predicted"/>
<dbReference type="Proteomes" id="UP001227192">
    <property type="component" value="Unassembled WGS sequence"/>
</dbReference>
<dbReference type="Pfam" id="PF00106">
    <property type="entry name" value="adh_short"/>
    <property type="match status" value="1"/>
</dbReference>
<dbReference type="PRINTS" id="PR00081">
    <property type="entry name" value="GDHRDH"/>
</dbReference>
<evidence type="ECO:0000256" key="1">
    <source>
        <dbReference type="ARBA" id="ARBA00023002"/>
    </source>
</evidence>
<dbReference type="InterPro" id="IPR002347">
    <property type="entry name" value="SDR_fam"/>
</dbReference>
<dbReference type="Gene3D" id="3.40.50.720">
    <property type="entry name" value="NAD(P)-binding Rossmann-like Domain"/>
    <property type="match status" value="1"/>
</dbReference>
<dbReference type="SUPFAM" id="SSF51735">
    <property type="entry name" value="NAD(P)-binding Rossmann-fold domains"/>
    <property type="match status" value="1"/>
</dbReference>
<evidence type="ECO:0000256" key="2">
    <source>
        <dbReference type="SAM" id="MobiDB-lite"/>
    </source>
</evidence>
<protein>
    <submittedName>
        <fullName evidence="3">Uncharacterized protein</fullName>
    </submittedName>
</protein>
<reference evidence="3" key="1">
    <citation type="submission" date="2015-06" db="EMBL/GenBank/DDBJ databases">
        <authorList>
            <person name="Nguyen H."/>
        </authorList>
    </citation>
    <scope>NUCLEOTIDE SEQUENCE</scope>
    <source>
        <strain evidence="3">DAOM 180753</strain>
    </source>
</reference>
<keyword evidence="4" id="KW-1185">Reference proteome</keyword>
<dbReference type="PANTHER" id="PTHR47534:SF2">
    <property type="entry name" value="KETOREDUCTASE (KR) DOMAIN-CONTAINING PROTEIN-RELATED"/>
    <property type="match status" value="1"/>
</dbReference>
<dbReference type="AlphaFoldDB" id="A0AAI9TAV8"/>
<organism evidence="3 4">
    <name type="scientific">Penicillium thymicola</name>
    <dbReference type="NCBI Taxonomy" id="293382"/>
    <lineage>
        <taxon>Eukaryota</taxon>
        <taxon>Fungi</taxon>
        <taxon>Dikarya</taxon>
        <taxon>Ascomycota</taxon>
        <taxon>Pezizomycotina</taxon>
        <taxon>Eurotiomycetes</taxon>
        <taxon>Eurotiomycetidae</taxon>
        <taxon>Eurotiales</taxon>
        <taxon>Aspergillaceae</taxon>
        <taxon>Penicillium</taxon>
    </lineage>
</organism>
<dbReference type="InterPro" id="IPR052228">
    <property type="entry name" value="Sec_Metab_Biosynth_Oxidored"/>
</dbReference>
<keyword evidence="1" id="KW-0560">Oxidoreductase</keyword>
<gene>
    <name evidence="3" type="ORF">VN97_g9883</name>
</gene>
<evidence type="ECO:0000313" key="3">
    <source>
        <dbReference type="EMBL" id="KAJ9483516.1"/>
    </source>
</evidence>
<feature type="region of interest" description="Disordered" evidence="2">
    <location>
        <begin position="289"/>
        <end position="308"/>
    </location>
</feature>
<dbReference type="PANTHER" id="PTHR47534">
    <property type="entry name" value="YALI0E05731P"/>
    <property type="match status" value="1"/>
</dbReference>
<dbReference type="InterPro" id="IPR036291">
    <property type="entry name" value="NAD(P)-bd_dom_sf"/>
</dbReference>